<dbReference type="EMBL" id="SPVG01000060">
    <property type="protein sequence ID" value="TFW27984.1"/>
    <property type="molecule type" value="Genomic_DNA"/>
</dbReference>
<keyword evidence="3 5" id="KW-0408">Iron</keyword>
<dbReference type="Gene3D" id="1.10.760.10">
    <property type="entry name" value="Cytochrome c-like domain"/>
    <property type="match status" value="2"/>
</dbReference>
<evidence type="ECO:0000256" key="3">
    <source>
        <dbReference type="ARBA" id="ARBA00023004"/>
    </source>
</evidence>
<dbReference type="RefSeq" id="WP_135200682.1">
    <property type="nucleotide sequence ID" value="NZ_SPVG01000060.1"/>
</dbReference>
<evidence type="ECO:0000256" key="4">
    <source>
        <dbReference type="PIRSR" id="PIRSR000005-1"/>
    </source>
</evidence>
<feature type="binding site" description="axial binding residue" evidence="5">
    <location>
        <position position="46"/>
    </location>
    <ligand>
        <name>heme c</name>
        <dbReference type="ChEBI" id="CHEBI:61717"/>
        <label>1</label>
    </ligand>
    <ligandPart>
        <name>Fe</name>
        <dbReference type="ChEBI" id="CHEBI:18248"/>
    </ligandPart>
</feature>
<dbReference type="GO" id="GO:0042597">
    <property type="term" value="C:periplasmic space"/>
    <property type="evidence" value="ECO:0007669"/>
    <property type="project" value="InterPro"/>
</dbReference>
<feature type="region of interest" description="Disordered" evidence="6">
    <location>
        <begin position="215"/>
        <end position="242"/>
    </location>
</feature>
<keyword evidence="2 5" id="KW-0479">Metal-binding</keyword>
<feature type="domain" description="Cytochrome c" evidence="8">
    <location>
        <begin position="123"/>
        <end position="213"/>
    </location>
</feature>
<feature type="signal peptide" evidence="7">
    <location>
        <begin position="1"/>
        <end position="19"/>
    </location>
</feature>
<evidence type="ECO:0000256" key="6">
    <source>
        <dbReference type="SAM" id="MobiDB-lite"/>
    </source>
</evidence>
<evidence type="ECO:0000256" key="5">
    <source>
        <dbReference type="PIRSR" id="PIRSR000005-2"/>
    </source>
</evidence>
<organism evidence="9 10">
    <name type="scientific">Duganella callida</name>
    <dbReference type="NCBI Taxonomy" id="2561932"/>
    <lineage>
        <taxon>Bacteria</taxon>
        <taxon>Pseudomonadati</taxon>
        <taxon>Pseudomonadota</taxon>
        <taxon>Betaproteobacteria</taxon>
        <taxon>Burkholderiales</taxon>
        <taxon>Oxalobacteraceae</taxon>
        <taxon>Telluria group</taxon>
        <taxon>Duganella</taxon>
    </lineage>
</organism>
<feature type="compositionally biased region" description="Polar residues" evidence="6">
    <location>
        <begin position="224"/>
        <end position="242"/>
    </location>
</feature>
<dbReference type="PIRSF" id="PIRSF000005">
    <property type="entry name" value="Cytochrome_c4"/>
    <property type="match status" value="1"/>
</dbReference>
<feature type="binding site" description="axial binding residue" evidence="5">
    <location>
        <position position="148"/>
    </location>
    <ligand>
        <name>heme c</name>
        <dbReference type="ChEBI" id="CHEBI:61717"/>
        <label>2</label>
    </ligand>
    <ligandPart>
        <name>Fe</name>
        <dbReference type="ChEBI" id="CHEBI:18248"/>
    </ligandPart>
</feature>
<feature type="binding site" description="axial binding residue" evidence="5">
    <location>
        <position position="86"/>
    </location>
    <ligand>
        <name>heme c</name>
        <dbReference type="ChEBI" id="CHEBI:61717"/>
        <label>1</label>
    </ligand>
    <ligandPart>
        <name>Fe</name>
        <dbReference type="ChEBI" id="CHEBI:18248"/>
    </ligandPart>
</feature>
<dbReference type="SUPFAM" id="SSF46626">
    <property type="entry name" value="Cytochrome c"/>
    <property type="match status" value="2"/>
</dbReference>
<dbReference type="InterPro" id="IPR009056">
    <property type="entry name" value="Cyt_c-like_dom"/>
</dbReference>
<dbReference type="InterPro" id="IPR036909">
    <property type="entry name" value="Cyt_c-like_dom_sf"/>
</dbReference>
<dbReference type="PROSITE" id="PS51007">
    <property type="entry name" value="CYTC"/>
    <property type="match status" value="2"/>
</dbReference>
<dbReference type="GO" id="GO:0009055">
    <property type="term" value="F:electron transfer activity"/>
    <property type="evidence" value="ECO:0007669"/>
    <property type="project" value="InterPro"/>
</dbReference>
<dbReference type="PANTHER" id="PTHR33751">
    <property type="entry name" value="CBB3-TYPE CYTOCHROME C OXIDASE SUBUNIT FIXP"/>
    <property type="match status" value="1"/>
</dbReference>
<dbReference type="InterPro" id="IPR050597">
    <property type="entry name" value="Cytochrome_c_Oxidase_Subunit"/>
</dbReference>
<comment type="PTM">
    <text evidence="4">Binds 2 heme c groups covalently per subunit.</text>
</comment>
<feature type="binding site" description="axial binding residue" evidence="5">
    <location>
        <position position="190"/>
    </location>
    <ligand>
        <name>heme c</name>
        <dbReference type="ChEBI" id="CHEBI:61717"/>
        <label>2</label>
    </ligand>
    <ligandPart>
        <name>Fe</name>
        <dbReference type="ChEBI" id="CHEBI:18248"/>
    </ligandPart>
</feature>
<protein>
    <submittedName>
        <fullName evidence="9">C-type cytochrome</fullName>
    </submittedName>
</protein>
<accession>A0A4Y9SS15</accession>
<evidence type="ECO:0000256" key="2">
    <source>
        <dbReference type="ARBA" id="ARBA00022723"/>
    </source>
</evidence>
<dbReference type="InterPro" id="IPR024167">
    <property type="entry name" value="Cytochrome_c4-like"/>
</dbReference>
<feature type="binding site" description="covalent" evidence="4">
    <location>
        <position position="45"/>
    </location>
    <ligand>
        <name>heme c</name>
        <dbReference type="ChEBI" id="CHEBI:61717"/>
        <label>1</label>
    </ligand>
</feature>
<keyword evidence="7" id="KW-0732">Signal</keyword>
<dbReference type="GO" id="GO:0005506">
    <property type="term" value="F:iron ion binding"/>
    <property type="evidence" value="ECO:0007669"/>
    <property type="project" value="InterPro"/>
</dbReference>
<dbReference type="GO" id="GO:0020037">
    <property type="term" value="F:heme binding"/>
    <property type="evidence" value="ECO:0007669"/>
    <property type="project" value="InterPro"/>
</dbReference>
<evidence type="ECO:0000313" key="10">
    <source>
        <dbReference type="Proteomes" id="UP000297729"/>
    </source>
</evidence>
<sequence length="242" mass="25455">MAPTGAVFALLILAGTAWAQEPIAPAPTQRAPDTLEARTLACVGCHGEQGRGVENVYFPRLAGKPAGYLYNQLIAFQEGRRRYAPMNYLLAYLPPAYLKQMADYFAAQSPDPLPTTAPNAPAAIIAQGQQIVAKGLPDKKIPACVACHGSALGGREPAIPGLLGLRADYVSAQLGAWRYGTRTALAPDCMQVIASTLSEAEVGAVAAYLATQQIPSKEKPAAADTTQLPLACGSQQPQEAKR</sequence>
<dbReference type="Pfam" id="PF00034">
    <property type="entry name" value="Cytochrom_C"/>
    <property type="match status" value="1"/>
</dbReference>
<name>A0A4Y9SS15_9BURK</name>
<dbReference type="Proteomes" id="UP000297729">
    <property type="component" value="Unassembled WGS sequence"/>
</dbReference>
<dbReference type="AlphaFoldDB" id="A0A4Y9SS15"/>
<proteinExistence type="predicted"/>
<evidence type="ECO:0000259" key="8">
    <source>
        <dbReference type="PROSITE" id="PS51007"/>
    </source>
</evidence>
<comment type="caution">
    <text evidence="9">The sequence shown here is derived from an EMBL/GenBank/DDBJ whole genome shotgun (WGS) entry which is preliminary data.</text>
</comment>
<feature type="binding site" description="covalent" evidence="4">
    <location>
        <position position="147"/>
    </location>
    <ligand>
        <name>heme c</name>
        <dbReference type="ChEBI" id="CHEBI:61717"/>
        <label>2</label>
    </ligand>
</feature>
<evidence type="ECO:0000256" key="7">
    <source>
        <dbReference type="SAM" id="SignalP"/>
    </source>
</evidence>
<dbReference type="OrthoDB" id="9773456at2"/>
<feature type="binding site" description="covalent" evidence="4">
    <location>
        <position position="144"/>
    </location>
    <ligand>
        <name>heme c</name>
        <dbReference type="ChEBI" id="CHEBI:61717"/>
        <label>2</label>
    </ligand>
</feature>
<feature type="binding site" description="covalent" evidence="4">
    <location>
        <position position="42"/>
    </location>
    <ligand>
        <name>heme c</name>
        <dbReference type="ChEBI" id="CHEBI:61717"/>
        <label>1</label>
    </ligand>
</feature>
<reference evidence="9 10" key="1">
    <citation type="submission" date="2019-03" db="EMBL/GenBank/DDBJ databases">
        <title>Draft Genome Sequence of Duganella callidus sp. nov., a Novel Duganella Species Isolated from Cultivated Soil.</title>
        <authorList>
            <person name="Raths R."/>
            <person name="Peta V."/>
            <person name="Bucking H."/>
        </authorList>
    </citation>
    <scope>NUCLEOTIDE SEQUENCE [LARGE SCALE GENOMIC DNA]</scope>
    <source>
        <strain evidence="9 10">DN04</strain>
    </source>
</reference>
<gene>
    <name evidence="9" type="ORF">E4L98_06130</name>
</gene>
<feature type="domain" description="Cytochrome c" evidence="8">
    <location>
        <begin position="26"/>
        <end position="109"/>
    </location>
</feature>
<dbReference type="PANTHER" id="PTHR33751:SF11">
    <property type="entry name" value="BLL4483 PROTEIN"/>
    <property type="match status" value="1"/>
</dbReference>
<keyword evidence="1 4" id="KW-0349">Heme</keyword>
<keyword evidence="10" id="KW-1185">Reference proteome</keyword>
<feature type="chain" id="PRO_5021358348" evidence="7">
    <location>
        <begin position="20"/>
        <end position="242"/>
    </location>
</feature>
<evidence type="ECO:0000313" key="9">
    <source>
        <dbReference type="EMBL" id="TFW27984.1"/>
    </source>
</evidence>
<evidence type="ECO:0000256" key="1">
    <source>
        <dbReference type="ARBA" id="ARBA00022617"/>
    </source>
</evidence>